<accession>A0A4P6LSI5</accession>
<keyword evidence="7 8" id="KW-0472">Membrane</keyword>
<sequence length="188" mass="21327">MLDKMTEQLFDWQVRAGIQREADRELYQYAYRLLVHKASGLLLILGLSIAAGIVCETIVFIAAFMPLRQYAGGCHLKSAGSCLLFSLFVVMMGGYGVHGMASLTEDTWFNIVWYLAVLAIFFLAPVGCRNKTLDSIERKIYRYRTRLILLIECAICIVTGLMHWEMLYFAVQISHFVLACSLIVGKRQ</sequence>
<keyword evidence="2" id="KW-0673">Quorum sensing</keyword>
<evidence type="ECO:0000313" key="10">
    <source>
        <dbReference type="Proteomes" id="UP000289794"/>
    </source>
</evidence>
<feature type="transmembrane region" description="Helical" evidence="8">
    <location>
        <begin position="147"/>
        <end position="163"/>
    </location>
</feature>
<evidence type="ECO:0000256" key="7">
    <source>
        <dbReference type="ARBA" id="ARBA00023136"/>
    </source>
</evidence>
<evidence type="ECO:0000256" key="2">
    <source>
        <dbReference type="ARBA" id="ARBA00022654"/>
    </source>
</evidence>
<evidence type="ECO:0000256" key="5">
    <source>
        <dbReference type="ARBA" id="ARBA00022801"/>
    </source>
</evidence>
<dbReference type="Proteomes" id="UP000289794">
    <property type="component" value="Chromosome"/>
</dbReference>
<feature type="transmembrane region" description="Helical" evidence="8">
    <location>
        <begin position="169"/>
        <end position="185"/>
    </location>
</feature>
<evidence type="ECO:0000256" key="8">
    <source>
        <dbReference type="SAM" id="Phobius"/>
    </source>
</evidence>
<dbReference type="EMBL" id="CP035945">
    <property type="protein sequence ID" value="QBE95161.1"/>
    <property type="molecule type" value="Genomic_DNA"/>
</dbReference>
<dbReference type="KEGG" id="bpro:PMF13cell1_00664"/>
<dbReference type="GO" id="GO:0016020">
    <property type="term" value="C:membrane"/>
    <property type="evidence" value="ECO:0007669"/>
    <property type="project" value="InterPro"/>
</dbReference>
<feature type="transmembrane region" description="Helical" evidence="8">
    <location>
        <begin position="107"/>
        <end position="126"/>
    </location>
</feature>
<keyword evidence="1" id="KW-1003">Cell membrane</keyword>
<dbReference type="Pfam" id="PF04647">
    <property type="entry name" value="AgrB"/>
    <property type="match status" value="1"/>
</dbReference>
<protein>
    <submittedName>
        <fullName evidence="9">Accessory gene regulator protein B</fullName>
        <ecNumber evidence="9">3.4.-.-</ecNumber>
    </submittedName>
</protein>
<feature type="transmembrane region" description="Helical" evidence="8">
    <location>
        <begin position="79"/>
        <end position="101"/>
    </location>
</feature>
<keyword evidence="4 8" id="KW-0812">Transmembrane</keyword>
<name>A0A4P6LSI5_9FIRM</name>
<keyword evidence="6 8" id="KW-1133">Transmembrane helix</keyword>
<evidence type="ECO:0000313" key="9">
    <source>
        <dbReference type="EMBL" id="QBE95161.1"/>
    </source>
</evidence>
<proteinExistence type="predicted"/>
<feature type="transmembrane region" description="Helical" evidence="8">
    <location>
        <begin position="41"/>
        <end position="67"/>
    </location>
</feature>
<evidence type="ECO:0000256" key="3">
    <source>
        <dbReference type="ARBA" id="ARBA00022670"/>
    </source>
</evidence>
<dbReference type="GO" id="GO:0008233">
    <property type="term" value="F:peptidase activity"/>
    <property type="evidence" value="ECO:0007669"/>
    <property type="project" value="UniProtKB-KW"/>
</dbReference>
<keyword evidence="3" id="KW-0645">Protease</keyword>
<reference evidence="9 10" key="1">
    <citation type="submission" date="2019-01" db="EMBL/GenBank/DDBJ databases">
        <title>PMF-metabolizing Aryl O-demethylase.</title>
        <authorList>
            <person name="Kim M."/>
        </authorList>
    </citation>
    <scope>NUCLEOTIDE SEQUENCE [LARGE SCALE GENOMIC DNA]</scope>
    <source>
        <strain evidence="9 10">PMF1</strain>
    </source>
</reference>
<evidence type="ECO:0000256" key="1">
    <source>
        <dbReference type="ARBA" id="ARBA00022475"/>
    </source>
</evidence>
<dbReference type="RefSeq" id="WP_130179793.1">
    <property type="nucleotide sequence ID" value="NZ_CP035945.1"/>
</dbReference>
<dbReference type="EC" id="3.4.-.-" evidence="9"/>
<gene>
    <name evidence="9" type="primary">agrB</name>
    <name evidence="9" type="ORF">PMF13cell1_00664</name>
</gene>
<dbReference type="AlphaFoldDB" id="A0A4P6LSI5"/>
<dbReference type="GO" id="GO:0006508">
    <property type="term" value="P:proteolysis"/>
    <property type="evidence" value="ECO:0007669"/>
    <property type="project" value="UniProtKB-KW"/>
</dbReference>
<evidence type="ECO:0000256" key="6">
    <source>
        <dbReference type="ARBA" id="ARBA00022989"/>
    </source>
</evidence>
<organism evidence="9 10">
    <name type="scientific">Blautia producta</name>
    <dbReference type="NCBI Taxonomy" id="33035"/>
    <lineage>
        <taxon>Bacteria</taxon>
        <taxon>Bacillati</taxon>
        <taxon>Bacillota</taxon>
        <taxon>Clostridia</taxon>
        <taxon>Lachnospirales</taxon>
        <taxon>Lachnospiraceae</taxon>
        <taxon>Blautia</taxon>
    </lineage>
</organism>
<dbReference type="GO" id="GO:0009372">
    <property type="term" value="P:quorum sensing"/>
    <property type="evidence" value="ECO:0007669"/>
    <property type="project" value="UniProtKB-KW"/>
</dbReference>
<dbReference type="InterPro" id="IPR006741">
    <property type="entry name" value="AgrB"/>
</dbReference>
<evidence type="ECO:0000256" key="4">
    <source>
        <dbReference type="ARBA" id="ARBA00022692"/>
    </source>
</evidence>
<keyword evidence="5 9" id="KW-0378">Hydrolase</keyword>